<feature type="non-terminal residue" evidence="2">
    <location>
        <position position="115"/>
    </location>
</feature>
<dbReference type="InterPro" id="IPR006121">
    <property type="entry name" value="HMA_dom"/>
</dbReference>
<evidence type="ECO:0000313" key="3">
    <source>
        <dbReference type="Proteomes" id="UP000287651"/>
    </source>
</evidence>
<name>A0A427AF25_ENSVE</name>
<evidence type="ECO:0000313" key="2">
    <source>
        <dbReference type="EMBL" id="RRT74806.1"/>
    </source>
</evidence>
<dbReference type="AlphaFoldDB" id="A0A427AF25"/>
<evidence type="ECO:0000256" key="1">
    <source>
        <dbReference type="SAM" id="MobiDB-lite"/>
    </source>
</evidence>
<organism evidence="2 3">
    <name type="scientific">Ensete ventricosum</name>
    <name type="common">Abyssinian banana</name>
    <name type="synonym">Musa ensete</name>
    <dbReference type="NCBI Taxonomy" id="4639"/>
    <lineage>
        <taxon>Eukaryota</taxon>
        <taxon>Viridiplantae</taxon>
        <taxon>Streptophyta</taxon>
        <taxon>Embryophyta</taxon>
        <taxon>Tracheophyta</taxon>
        <taxon>Spermatophyta</taxon>
        <taxon>Magnoliopsida</taxon>
        <taxon>Liliopsida</taxon>
        <taxon>Zingiberales</taxon>
        <taxon>Musaceae</taxon>
        <taxon>Ensete</taxon>
    </lineage>
</organism>
<comment type="caution">
    <text evidence="2">The sequence shown here is derived from an EMBL/GenBank/DDBJ whole genome shotgun (WGS) entry which is preliminary data.</text>
</comment>
<protein>
    <submittedName>
        <fullName evidence="2">Uncharacterized protein</fullName>
    </submittedName>
</protein>
<dbReference type="CDD" id="cd00371">
    <property type="entry name" value="HMA"/>
    <property type="match status" value="1"/>
</dbReference>
<dbReference type="EMBL" id="AMZH03002670">
    <property type="protein sequence ID" value="RRT74806.1"/>
    <property type="molecule type" value="Genomic_DNA"/>
</dbReference>
<feature type="region of interest" description="Disordered" evidence="1">
    <location>
        <begin position="17"/>
        <end position="47"/>
    </location>
</feature>
<reference evidence="2 3" key="1">
    <citation type="journal article" date="2014" name="Agronomy (Basel)">
        <title>A Draft Genome Sequence for Ensete ventricosum, the Drought-Tolerant Tree Against Hunger.</title>
        <authorList>
            <person name="Harrison J."/>
            <person name="Moore K.A."/>
            <person name="Paszkiewicz K."/>
            <person name="Jones T."/>
            <person name="Grant M."/>
            <person name="Ambacheew D."/>
            <person name="Muzemil S."/>
            <person name="Studholme D.J."/>
        </authorList>
    </citation>
    <scope>NUCLEOTIDE SEQUENCE [LARGE SCALE GENOMIC DNA]</scope>
</reference>
<proteinExistence type="predicted"/>
<accession>A0A427AF25</accession>
<sequence>MHCNGCARKVEKHISKMEGSDLLRSGPGEEEGGGGGRHHSLRGPEERVKGQVCRAVADLNTGIKIREDFWAKIFSTVSKFPLHFVLYVGGGKESTVRAKEMVGDVSLAMEKTWFH</sequence>
<dbReference type="Gene3D" id="3.30.70.100">
    <property type="match status" value="1"/>
</dbReference>
<gene>
    <name evidence="2" type="ORF">B296_00031923</name>
</gene>
<dbReference type="GO" id="GO:0046872">
    <property type="term" value="F:metal ion binding"/>
    <property type="evidence" value="ECO:0007669"/>
    <property type="project" value="InterPro"/>
</dbReference>
<dbReference type="Proteomes" id="UP000287651">
    <property type="component" value="Unassembled WGS sequence"/>
</dbReference>